<dbReference type="PANTHER" id="PTHR38050:SF2">
    <property type="entry name" value="FERULOYL ESTERASE C-RELATED"/>
    <property type="match status" value="1"/>
</dbReference>
<reference evidence="10" key="1">
    <citation type="submission" date="2017-08" db="EMBL/GenBank/DDBJ databases">
        <title>A dynamic microbial community with high functional redundancy inhabits the cold, oxic subseafloor aquifer.</title>
        <authorList>
            <person name="Tully B.J."/>
            <person name="Wheat C.G."/>
            <person name="Glazer B.T."/>
            <person name="Huber J.A."/>
        </authorList>
    </citation>
    <scope>NUCLEOTIDE SEQUENCE [LARGE SCALE GENOMIC DNA]</scope>
</reference>
<dbReference type="AlphaFoldDB" id="A0A2A4XI29"/>
<keyword evidence="7" id="KW-0624">Polysaccharide degradation</keyword>
<dbReference type="InterPro" id="IPR029058">
    <property type="entry name" value="AB_hydrolase_fold"/>
</dbReference>
<proteinExistence type="predicted"/>
<dbReference type="InterPro" id="IPR010126">
    <property type="entry name" value="Esterase_phb"/>
</dbReference>
<keyword evidence="5" id="KW-0378">Hydrolase</keyword>
<dbReference type="Gene3D" id="3.40.50.1820">
    <property type="entry name" value="alpha/beta hydrolase"/>
    <property type="match status" value="1"/>
</dbReference>
<dbReference type="PANTHER" id="PTHR38050">
    <property type="match status" value="1"/>
</dbReference>
<evidence type="ECO:0000256" key="2">
    <source>
        <dbReference type="ARBA" id="ARBA00022525"/>
    </source>
</evidence>
<gene>
    <name evidence="9" type="ORF">COB20_00570</name>
</gene>
<keyword evidence="3" id="KW-0858">Xylan degradation</keyword>
<comment type="subcellular location">
    <subcellularLocation>
        <location evidence="1">Secreted</location>
    </subcellularLocation>
</comment>
<evidence type="ECO:0000256" key="5">
    <source>
        <dbReference type="ARBA" id="ARBA00022801"/>
    </source>
</evidence>
<protein>
    <recommendedName>
        <fullName evidence="11">Phospholipase/carboxylesterase/thioesterase domain-containing protein</fullName>
    </recommendedName>
</protein>
<evidence type="ECO:0008006" key="11">
    <source>
        <dbReference type="Google" id="ProtNLM"/>
    </source>
</evidence>
<sequence>MQKLRTLLAATVLVLFSASVGAQSIDLGRGELPVTVPANYDAGTPAPLIVLLHGYTSSGAGQDSYMGFSAIADTYGFLLVSPDGDKEAGGDENRFWNASSACCNFYQSDVDDSAYVLNIIKEVKDDFNVDPNRVYLVGHSNGGFMSYRAAYDHSETIAAVASLAGASHVDVRPAPENPVHILQIHGTSDGTIAYDGADIGGNSYPSAKETVTQWAEYNGCEAQAAERELRDLVANLEGHESSVLVFNQGCKAGGSSELWTIADGSHVPSFSDTFAEQVVEWLLAHPKSYGSFSD</sequence>
<organism evidence="9 10">
    <name type="scientific">SAR86 cluster bacterium</name>
    <dbReference type="NCBI Taxonomy" id="2030880"/>
    <lineage>
        <taxon>Bacteria</taxon>
        <taxon>Pseudomonadati</taxon>
        <taxon>Pseudomonadota</taxon>
        <taxon>Gammaproteobacteria</taxon>
        <taxon>SAR86 cluster</taxon>
    </lineage>
</organism>
<evidence type="ECO:0000313" key="9">
    <source>
        <dbReference type="EMBL" id="PCI82134.1"/>
    </source>
</evidence>
<evidence type="ECO:0000256" key="6">
    <source>
        <dbReference type="ARBA" id="ARBA00023277"/>
    </source>
</evidence>
<feature type="chain" id="PRO_5012269315" description="Phospholipase/carboxylesterase/thioesterase domain-containing protein" evidence="8">
    <location>
        <begin position="23"/>
        <end position="294"/>
    </location>
</feature>
<dbReference type="Proteomes" id="UP000218767">
    <property type="component" value="Unassembled WGS sequence"/>
</dbReference>
<evidence type="ECO:0000313" key="10">
    <source>
        <dbReference type="Proteomes" id="UP000218767"/>
    </source>
</evidence>
<feature type="signal peptide" evidence="8">
    <location>
        <begin position="1"/>
        <end position="22"/>
    </location>
</feature>
<evidence type="ECO:0000256" key="7">
    <source>
        <dbReference type="ARBA" id="ARBA00023326"/>
    </source>
</evidence>
<name>A0A2A4XI29_9GAMM</name>
<dbReference type="GO" id="GO:0045493">
    <property type="term" value="P:xylan catabolic process"/>
    <property type="evidence" value="ECO:0007669"/>
    <property type="project" value="UniProtKB-KW"/>
</dbReference>
<dbReference type="SUPFAM" id="SSF53474">
    <property type="entry name" value="alpha/beta-Hydrolases"/>
    <property type="match status" value="1"/>
</dbReference>
<evidence type="ECO:0000256" key="8">
    <source>
        <dbReference type="SAM" id="SignalP"/>
    </source>
</evidence>
<comment type="caution">
    <text evidence="9">The sequence shown here is derived from an EMBL/GenBank/DDBJ whole genome shotgun (WGS) entry which is preliminary data.</text>
</comment>
<dbReference type="EMBL" id="NVUL01000002">
    <property type="protein sequence ID" value="PCI82134.1"/>
    <property type="molecule type" value="Genomic_DNA"/>
</dbReference>
<keyword evidence="2" id="KW-0964">Secreted</keyword>
<keyword evidence="6" id="KW-0119">Carbohydrate metabolism</keyword>
<evidence type="ECO:0000256" key="4">
    <source>
        <dbReference type="ARBA" id="ARBA00022729"/>
    </source>
</evidence>
<evidence type="ECO:0000256" key="3">
    <source>
        <dbReference type="ARBA" id="ARBA00022651"/>
    </source>
</evidence>
<dbReference type="InterPro" id="IPR043595">
    <property type="entry name" value="FaeB/C/D"/>
</dbReference>
<dbReference type="Pfam" id="PF10503">
    <property type="entry name" value="Esterase_PHB"/>
    <property type="match status" value="1"/>
</dbReference>
<dbReference type="GO" id="GO:0030600">
    <property type="term" value="F:feruloyl esterase activity"/>
    <property type="evidence" value="ECO:0007669"/>
    <property type="project" value="InterPro"/>
</dbReference>
<evidence type="ECO:0000256" key="1">
    <source>
        <dbReference type="ARBA" id="ARBA00004613"/>
    </source>
</evidence>
<dbReference type="GO" id="GO:0005576">
    <property type="term" value="C:extracellular region"/>
    <property type="evidence" value="ECO:0007669"/>
    <property type="project" value="UniProtKB-SubCell"/>
</dbReference>
<accession>A0A2A4XI29</accession>
<keyword evidence="4 8" id="KW-0732">Signal</keyword>